<gene>
    <name evidence="5" type="primary">cfp29</name>
    <name evidence="5" type="ORF">Shyd_93200</name>
</gene>
<dbReference type="InterPro" id="IPR051429">
    <property type="entry name" value="Encapsulin_nc"/>
</dbReference>
<evidence type="ECO:0000256" key="1">
    <source>
        <dbReference type="ARBA" id="ARBA00033738"/>
    </source>
</evidence>
<dbReference type="RefSeq" id="WP_190226159.1">
    <property type="nucleotide sequence ID" value="NZ_BNBS01000160.1"/>
</dbReference>
<evidence type="ECO:0000256" key="2">
    <source>
        <dbReference type="ARBA" id="ARBA00033743"/>
    </source>
</evidence>
<dbReference type="PANTHER" id="PTHR37165:SF1">
    <property type="entry name" value="TYPE 1 ENCAPSULIN SHELL PROTEIN"/>
    <property type="match status" value="1"/>
</dbReference>
<comment type="subcellular location">
    <subcellularLocation>
        <location evidence="1">Encapsulin nanocompartment</location>
    </subcellularLocation>
</comment>
<dbReference type="PANTHER" id="PTHR37165">
    <property type="entry name" value="PEPTIDASE U56 FAMILY"/>
    <property type="match status" value="1"/>
</dbReference>
<name>A0ABQ3PSJ3_9ACTN</name>
<evidence type="ECO:0000256" key="4">
    <source>
        <dbReference type="ARBA" id="ARBA00050023"/>
    </source>
</evidence>
<comment type="similarity">
    <text evidence="2">Belongs to the encapsulin family. Family 1 subfamily.</text>
</comment>
<dbReference type="PIRSF" id="PIRSF019254">
    <property type="entry name" value="CFP29"/>
    <property type="match status" value="1"/>
</dbReference>
<comment type="caution">
    <text evidence="5">The sequence shown here is derived from an EMBL/GenBank/DDBJ whole genome shotgun (WGS) entry which is preliminary data.</text>
</comment>
<evidence type="ECO:0000313" key="6">
    <source>
        <dbReference type="Proteomes" id="UP001052739"/>
    </source>
</evidence>
<protein>
    <recommendedName>
        <fullName evidence="4">Type 1 encapsulin shell protein</fullName>
    </recommendedName>
</protein>
<dbReference type="Pfam" id="PF04454">
    <property type="entry name" value="Linocin_M18"/>
    <property type="match status" value="1"/>
</dbReference>
<evidence type="ECO:0000313" key="5">
    <source>
        <dbReference type="EMBL" id="GHI27949.1"/>
    </source>
</evidence>
<dbReference type="Proteomes" id="UP001052739">
    <property type="component" value="Unassembled WGS sequence"/>
</dbReference>
<dbReference type="Gene3D" id="3.30.2320.10">
    <property type="entry name" value="hypothetical protein PF0899 domain"/>
    <property type="match status" value="1"/>
</dbReference>
<accession>A0ABQ3PSJ3</accession>
<evidence type="ECO:0000256" key="3">
    <source>
        <dbReference type="ARBA" id="ARBA00033787"/>
    </source>
</evidence>
<dbReference type="NCBIfam" id="NF041155">
    <property type="entry name" value="encap_f1"/>
    <property type="match status" value="1"/>
</dbReference>
<reference evidence="5" key="1">
    <citation type="submission" date="2024-05" db="EMBL/GenBank/DDBJ databases">
        <title>Whole genome shotgun sequence of Streptomyces hydrogenans NBRC 13475.</title>
        <authorList>
            <person name="Komaki H."/>
            <person name="Tamura T."/>
        </authorList>
    </citation>
    <scope>NUCLEOTIDE SEQUENCE</scope>
    <source>
        <strain evidence="5">NBRC 13475</strain>
    </source>
</reference>
<keyword evidence="6" id="KW-1185">Reference proteome</keyword>
<dbReference type="InterPro" id="IPR007544">
    <property type="entry name" value="ENCAP"/>
</dbReference>
<dbReference type="Gene3D" id="3.30.2400.30">
    <property type="match status" value="1"/>
</dbReference>
<organism evidence="5 6">
    <name type="scientific">Streptomyces hydrogenans</name>
    <dbReference type="NCBI Taxonomy" id="1873719"/>
    <lineage>
        <taxon>Bacteria</taxon>
        <taxon>Bacillati</taxon>
        <taxon>Actinomycetota</taxon>
        <taxon>Actinomycetes</taxon>
        <taxon>Kitasatosporales</taxon>
        <taxon>Streptomycetaceae</taxon>
        <taxon>Streptomyces</taxon>
    </lineage>
</organism>
<keyword evidence="3" id="KW-1284">Encapsulin nanocompartment</keyword>
<dbReference type="EMBL" id="BNDW01000117">
    <property type="protein sequence ID" value="GHI27949.1"/>
    <property type="molecule type" value="Genomic_DNA"/>
</dbReference>
<proteinExistence type="inferred from homology"/>
<sequence>MTSLPGTPAPTTNLHRELAPITPAAWAEIEEEARRTFRRNVAGRRVVDVPDPGGAGLAAVGTGHLTDLEAPAHGVRARLREARPLVELRVPFTVDRSAVDDVERGAKDSDWQPVKDAARTLALAEDRTAFDGYDAAGVRGLRAASSNPAVALPVEPHDYPDAVSRALTALRLAGVDGPYALLLGADEYRSVSETSDHGYPVAAHLGRMLDGPPIWAPALKGGLVLSTRGGDFELRLGQDVSIGYARHDTDTVELYLHETLTFFVYTDEAVVVLGT</sequence>